<feature type="transmembrane region" description="Helical" evidence="8">
    <location>
        <begin position="136"/>
        <end position="157"/>
    </location>
</feature>
<keyword evidence="3" id="KW-0813">Transport</keyword>
<proteinExistence type="inferred from homology"/>
<dbReference type="STRING" id="588602.SAMN04487991_2271"/>
<gene>
    <name evidence="9" type="ORF">SAMN04487991_2271</name>
</gene>
<feature type="transmembrane region" description="Helical" evidence="8">
    <location>
        <begin position="75"/>
        <end position="97"/>
    </location>
</feature>
<feature type="transmembrane region" description="Helical" evidence="8">
    <location>
        <begin position="197"/>
        <end position="215"/>
    </location>
</feature>
<dbReference type="Pfam" id="PF03547">
    <property type="entry name" value="Mem_trans"/>
    <property type="match status" value="2"/>
</dbReference>
<dbReference type="GO" id="GO:0005886">
    <property type="term" value="C:plasma membrane"/>
    <property type="evidence" value="ECO:0007669"/>
    <property type="project" value="UniProtKB-SubCell"/>
</dbReference>
<accession>A0A1I3S0Y3</accession>
<feature type="transmembrane region" description="Helical" evidence="8">
    <location>
        <begin position="285"/>
        <end position="305"/>
    </location>
</feature>
<dbReference type="GO" id="GO:0055085">
    <property type="term" value="P:transmembrane transport"/>
    <property type="evidence" value="ECO:0007669"/>
    <property type="project" value="InterPro"/>
</dbReference>
<feature type="transmembrane region" description="Helical" evidence="8">
    <location>
        <begin position="16"/>
        <end position="37"/>
    </location>
</feature>
<evidence type="ECO:0000313" key="10">
    <source>
        <dbReference type="Proteomes" id="UP000199630"/>
    </source>
</evidence>
<reference evidence="10" key="1">
    <citation type="submission" date="2016-10" db="EMBL/GenBank/DDBJ databases">
        <authorList>
            <person name="Varghese N."/>
            <person name="Submissions S."/>
        </authorList>
    </citation>
    <scope>NUCLEOTIDE SEQUENCE [LARGE SCALE GENOMIC DNA]</scope>
    <source>
        <strain evidence="10">DSM 26471</strain>
    </source>
</reference>
<evidence type="ECO:0000256" key="5">
    <source>
        <dbReference type="ARBA" id="ARBA00022692"/>
    </source>
</evidence>
<evidence type="ECO:0000256" key="6">
    <source>
        <dbReference type="ARBA" id="ARBA00022989"/>
    </source>
</evidence>
<organism evidence="9 10">
    <name type="scientific">Celeribacter neptunius</name>
    <dbReference type="NCBI Taxonomy" id="588602"/>
    <lineage>
        <taxon>Bacteria</taxon>
        <taxon>Pseudomonadati</taxon>
        <taxon>Pseudomonadota</taxon>
        <taxon>Alphaproteobacteria</taxon>
        <taxon>Rhodobacterales</taxon>
        <taxon>Roseobacteraceae</taxon>
        <taxon>Celeribacter</taxon>
    </lineage>
</organism>
<keyword evidence="5 8" id="KW-0812">Transmembrane</keyword>
<evidence type="ECO:0000256" key="2">
    <source>
        <dbReference type="ARBA" id="ARBA00010145"/>
    </source>
</evidence>
<sequence>MSTGDGQSIGKQTVNLVLTVLEIVAPVFILALIGFTWVKTGHEYRLEFVTKLTMTLSVPALIFTALVKAEIDPTALTALSLASVAAYGGVTIAAWLVTKALRLDTRTYLAPLIFGNTGNLGLPLALFAFGEAGLSYAVVVFAAMALWSFTFGVYVTAGGGSPAKAFKEPLVWATALGGLFLWQGWTLPEVAMNTLGLLGQIAIPLMLITLGVAVARLHPHGLGRAALMALGKAVLCAGIAALAGWYFNLDAVPFAVLVVQIATPVAVTSYMLAEKYGADSDAVAALVVSSTLLSVIYLPVLLALLI</sequence>
<evidence type="ECO:0000256" key="3">
    <source>
        <dbReference type="ARBA" id="ARBA00022448"/>
    </source>
</evidence>
<evidence type="ECO:0000313" key="9">
    <source>
        <dbReference type="EMBL" id="SFJ51802.1"/>
    </source>
</evidence>
<feature type="transmembrane region" description="Helical" evidence="8">
    <location>
        <begin position="253"/>
        <end position="273"/>
    </location>
</feature>
<dbReference type="EMBL" id="FORH01000004">
    <property type="protein sequence ID" value="SFJ51802.1"/>
    <property type="molecule type" value="Genomic_DNA"/>
</dbReference>
<evidence type="ECO:0000256" key="1">
    <source>
        <dbReference type="ARBA" id="ARBA00004651"/>
    </source>
</evidence>
<feature type="transmembrane region" description="Helical" evidence="8">
    <location>
        <begin position="109"/>
        <end position="130"/>
    </location>
</feature>
<dbReference type="Gene3D" id="1.20.1530.20">
    <property type="match status" value="1"/>
</dbReference>
<keyword evidence="4" id="KW-1003">Cell membrane</keyword>
<dbReference type="PANTHER" id="PTHR36838">
    <property type="entry name" value="AUXIN EFFLUX CARRIER FAMILY PROTEIN"/>
    <property type="match status" value="1"/>
</dbReference>
<dbReference type="Proteomes" id="UP000199630">
    <property type="component" value="Unassembled WGS sequence"/>
</dbReference>
<keyword evidence="10" id="KW-1185">Reference proteome</keyword>
<evidence type="ECO:0000256" key="8">
    <source>
        <dbReference type="SAM" id="Phobius"/>
    </source>
</evidence>
<evidence type="ECO:0008006" key="11">
    <source>
        <dbReference type="Google" id="ProtNLM"/>
    </source>
</evidence>
<comment type="subcellular location">
    <subcellularLocation>
        <location evidence="1">Cell membrane</location>
        <topology evidence="1">Multi-pass membrane protein</topology>
    </subcellularLocation>
</comment>
<keyword evidence="7 8" id="KW-0472">Membrane</keyword>
<evidence type="ECO:0000256" key="7">
    <source>
        <dbReference type="ARBA" id="ARBA00023136"/>
    </source>
</evidence>
<feature type="transmembrane region" description="Helical" evidence="8">
    <location>
        <begin position="49"/>
        <end position="69"/>
    </location>
</feature>
<feature type="transmembrane region" description="Helical" evidence="8">
    <location>
        <begin position="169"/>
        <end position="185"/>
    </location>
</feature>
<dbReference type="AlphaFoldDB" id="A0A1I3S0Y3"/>
<feature type="transmembrane region" description="Helical" evidence="8">
    <location>
        <begin position="227"/>
        <end position="247"/>
    </location>
</feature>
<dbReference type="InterPro" id="IPR038770">
    <property type="entry name" value="Na+/solute_symporter_sf"/>
</dbReference>
<dbReference type="PANTHER" id="PTHR36838:SF1">
    <property type="entry name" value="SLR1864 PROTEIN"/>
    <property type="match status" value="1"/>
</dbReference>
<keyword evidence="6 8" id="KW-1133">Transmembrane helix</keyword>
<name>A0A1I3S0Y3_9RHOB</name>
<protein>
    <recommendedName>
        <fullName evidence="11">Auxin efflux carrier</fullName>
    </recommendedName>
</protein>
<comment type="similarity">
    <text evidence="2">Belongs to the auxin efflux carrier (TC 2.A.69) family.</text>
</comment>
<dbReference type="InterPro" id="IPR004776">
    <property type="entry name" value="Mem_transp_PIN-like"/>
</dbReference>
<evidence type="ECO:0000256" key="4">
    <source>
        <dbReference type="ARBA" id="ARBA00022475"/>
    </source>
</evidence>